<sequence>MSDASELRIAGLSRFSSVDWPGKLVATLFLQGCPWDCFYCHNPELISPRRAGRISWQSVHGFLETRQGLLDGVVFSGGEPTMQRALIPALQQARALGFAVGLHSGGAYPARLADALPLIDWIGLDIKARRDDYSDTTGRNRSGDNAWRSLDTVVAASRGRSGTAQPLEYEVRTTVHPAALDESALRLLADDVAASGADTWMLQHYRPVGVRAERVTVATAPYDLESVATGLNAGRFQRFGIR</sequence>
<keyword evidence="8" id="KW-0456">Lyase</keyword>
<keyword evidence="4" id="KW-0479">Metal-binding</keyword>
<keyword evidence="2" id="KW-0004">4Fe-4S</keyword>
<keyword evidence="8" id="KW-0670">Pyruvate</keyword>
<dbReference type="RefSeq" id="WP_167050174.1">
    <property type="nucleotide sequence ID" value="NZ_JAAOZB010000002.1"/>
</dbReference>
<dbReference type="EMBL" id="JACGWY010000002">
    <property type="protein sequence ID" value="MBA8816390.1"/>
    <property type="molecule type" value="Genomic_DNA"/>
</dbReference>
<dbReference type="CDD" id="cd01335">
    <property type="entry name" value="Radical_SAM"/>
    <property type="match status" value="1"/>
</dbReference>
<dbReference type="SFLD" id="SFLDG01094">
    <property type="entry name" value="Uncharacterised_Radical_SAM_Su"/>
    <property type="match status" value="1"/>
</dbReference>
<dbReference type="EC" id="1.97.1.4" evidence="8"/>
<evidence type="ECO:0000256" key="1">
    <source>
        <dbReference type="ARBA" id="ARBA00001966"/>
    </source>
</evidence>
<dbReference type="InterPro" id="IPR007197">
    <property type="entry name" value="rSAM"/>
</dbReference>
<proteinExistence type="predicted"/>
<evidence type="ECO:0000256" key="4">
    <source>
        <dbReference type="ARBA" id="ARBA00022723"/>
    </source>
</evidence>
<dbReference type="GO" id="GO:0051539">
    <property type="term" value="F:4 iron, 4 sulfur cluster binding"/>
    <property type="evidence" value="ECO:0007669"/>
    <property type="project" value="UniProtKB-KW"/>
</dbReference>
<evidence type="ECO:0000256" key="6">
    <source>
        <dbReference type="ARBA" id="ARBA00023014"/>
    </source>
</evidence>
<dbReference type="GO" id="GO:0016829">
    <property type="term" value="F:lyase activity"/>
    <property type="evidence" value="ECO:0007669"/>
    <property type="project" value="UniProtKB-KW"/>
</dbReference>
<dbReference type="InterPro" id="IPR012840">
    <property type="entry name" value="NrdG2"/>
</dbReference>
<dbReference type="GO" id="GO:0043365">
    <property type="term" value="F:[formate-C-acetyltransferase]-activating enzyme activity"/>
    <property type="evidence" value="ECO:0007669"/>
    <property type="project" value="UniProtKB-EC"/>
</dbReference>
<dbReference type="InterPro" id="IPR013785">
    <property type="entry name" value="Aldolase_TIM"/>
</dbReference>
<organism evidence="8 9">
    <name type="scientific">Microbacterium halimionae</name>
    <dbReference type="NCBI Taxonomy" id="1526413"/>
    <lineage>
        <taxon>Bacteria</taxon>
        <taxon>Bacillati</taxon>
        <taxon>Actinomycetota</taxon>
        <taxon>Actinomycetes</taxon>
        <taxon>Micrococcales</taxon>
        <taxon>Microbacteriaceae</taxon>
        <taxon>Microbacterium</taxon>
    </lineage>
</organism>
<protein>
    <submittedName>
        <fullName evidence="8">Pyruvate formate lyase activating enzyme</fullName>
        <ecNumber evidence="8">1.97.1.4</ecNumber>
    </submittedName>
</protein>
<comment type="caution">
    <text evidence="8">The sequence shown here is derived from an EMBL/GenBank/DDBJ whole genome shotgun (WGS) entry which is preliminary data.</text>
</comment>
<dbReference type="PANTHER" id="PTHR30352">
    <property type="entry name" value="PYRUVATE FORMATE-LYASE-ACTIVATING ENZYME"/>
    <property type="match status" value="1"/>
</dbReference>
<dbReference type="AlphaFoldDB" id="A0A7W3PLB3"/>
<keyword evidence="3" id="KW-0949">S-adenosyl-L-methionine</keyword>
<evidence type="ECO:0000313" key="9">
    <source>
        <dbReference type="Proteomes" id="UP000526083"/>
    </source>
</evidence>
<dbReference type="Pfam" id="PF04055">
    <property type="entry name" value="Radical_SAM"/>
    <property type="match status" value="1"/>
</dbReference>
<dbReference type="InterPro" id="IPR058240">
    <property type="entry name" value="rSAM_sf"/>
</dbReference>
<keyword evidence="5" id="KW-0408">Iron</keyword>
<accession>A0A7W3PLB3</accession>
<feature type="domain" description="Radical SAM core" evidence="7">
    <location>
        <begin position="20"/>
        <end position="242"/>
    </location>
</feature>
<evidence type="ECO:0000256" key="5">
    <source>
        <dbReference type="ARBA" id="ARBA00023004"/>
    </source>
</evidence>
<dbReference type="Proteomes" id="UP000526083">
    <property type="component" value="Unassembled WGS sequence"/>
</dbReference>
<evidence type="ECO:0000259" key="7">
    <source>
        <dbReference type="PROSITE" id="PS51918"/>
    </source>
</evidence>
<evidence type="ECO:0000256" key="3">
    <source>
        <dbReference type="ARBA" id="ARBA00022691"/>
    </source>
</evidence>
<reference evidence="8 9" key="1">
    <citation type="submission" date="2020-07" db="EMBL/GenBank/DDBJ databases">
        <title>Sequencing the genomes of 1000 actinobacteria strains.</title>
        <authorList>
            <person name="Klenk H.-P."/>
        </authorList>
    </citation>
    <scope>NUCLEOTIDE SEQUENCE [LARGE SCALE GENOMIC DNA]</scope>
    <source>
        <strain evidence="8 9">DSM 27576</strain>
    </source>
</reference>
<keyword evidence="8" id="KW-0560">Oxidoreductase</keyword>
<dbReference type="SFLD" id="SFLDS00029">
    <property type="entry name" value="Radical_SAM"/>
    <property type="match status" value="1"/>
</dbReference>
<dbReference type="NCBIfam" id="TIGR02495">
    <property type="entry name" value="NrdG2"/>
    <property type="match status" value="1"/>
</dbReference>
<dbReference type="PANTHER" id="PTHR30352:SF13">
    <property type="entry name" value="GLYCYL-RADICAL ENZYME ACTIVATING ENZYME YJJW-RELATED"/>
    <property type="match status" value="1"/>
</dbReference>
<gene>
    <name evidence="8" type="ORF">FHX48_001463</name>
</gene>
<keyword evidence="6" id="KW-0411">Iron-sulfur</keyword>
<name>A0A7W3PLB3_9MICO</name>
<keyword evidence="9" id="KW-1185">Reference proteome</keyword>
<comment type="cofactor">
    <cofactor evidence="1">
        <name>[4Fe-4S] cluster</name>
        <dbReference type="ChEBI" id="CHEBI:49883"/>
    </cofactor>
</comment>
<dbReference type="SUPFAM" id="SSF102114">
    <property type="entry name" value="Radical SAM enzymes"/>
    <property type="match status" value="1"/>
</dbReference>
<dbReference type="PROSITE" id="PS51918">
    <property type="entry name" value="RADICAL_SAM"/>
    <property type="match status" value="1"/>
</dbReference>
<evidence type="ECO:0000256" key="2">
    <source>
        <dbReference type="ARBA" id="ARBA00022485"/>
    </source>
</evidence>
<dbReference type="Gene3D" id="3.20.20.70">
    <property type="entry name" value="Aldolase class I"/>
    <property type="match status" value="1"/>
</dbReference>
<evidence type="ECO:0000313" key="8">
    <source>
        <dbReference type="EMBL" id="MBA8816390.1"/>
    </source>
</evidence>
<dbReference type="InterPro" id="IPR034457">
    <property type="entry name" value="Organic_radical-activating"/>
</dbReference>
<dbReference type="GO" id="GO:0046872">
    <property type="term" value="F:metal ion binding"/>
    <property type="evidence" value="ECO:0007669"/>
    <property type="project" value="UniProtKB-KW"/>
</dbReference>